<keyword evidence="2" id="KW-0833">Ubl conjugation pathway</keyword>
<dbReference type="InterPro" id="IPR014756">
    <property type="entry name" value="Ig_E-set"/>
</dbReference>
<dbReference type="Proteomes" id="UP000248423">
    <property type="component" value="Unassembled WGS sequence"/>
</dbReference>
<dbReference type="STRING" id="1448318.A0A319F9W8"/>
<dbReference type="PANTHER" id="PTHR11188">
    <property type="entry name" value="ARRESTIN DOMAIN CONTAINING PROTEIN"/>
    <property type="match status" value="1"/>
</dbReference>
<evidence type="ECO:0000313" key="6">
    <source>
        <dbReference type="Proteomes" id="UP000248423"/>
    </source>
</evidence>
<dbReference type="GO" id="GO:0070086">
    <property type="term" value="P:ubiquitin-dependent endocytosis"/>
    <property type="evidence" value="ECO:0007669"/>
    <property type="project" value="TreeGrafter"/>
</dbReference>
<evidence type="ECO:0000256" key="1">
    <source>
        <dbReference type="ARBA" id="ARBA00005298"/>
    </source>
</evidence>
<feature type="domain" description="Arrestin C-terminal-like" evidence="4">
    <location>
        <begin position="183"/>
        <end position="325"/>
    </location>
</feature>
<keyword evidence="6" id="KW-1185">Reference proteome</keyword>
<dbReference type="Gene3D" id="2.60.40.640">
    <property type="match status" value="1"/>
</dbReference>
<dbReference type="OrthoDB" id="2333384at2759"/>
<evidence type="ECO:0000256" key="3">
    <source>
        <dbReference type="ARBA" id="ARBA00038766"/>
    </source>
</evidence>
<evidence type="ECO:0000256" key="2">
    <source>
        <dbReference type="ARBA" id="ARBA00022786"/>
    </source>
</evidence>
<dbReference type="InterPro" id="IPR050357">
    <property type="entry name" value="Arrestin_domain-protein"/>
</dbReference>
<evidence type="ECO:0000259" key="4">
    <source>
        <dbReference type="SMART" id="SM01017"/>
    </source>
</evidence>
<comment type="subunit">
    <text evidence="3">Interacts with hulA.</text>
</comment>
<dbReference type="EMBL" id="KZ826390">
    <property type="protein sequence ID" value="PYI02693.1"/>
    <property type="molecule type" value="Genomic_DNA"/>
</dbReference>
<dbReference type="GO" id="GO:0030674">
    <property type="term" value="F:protein-macromolecule adaptor activity"/>
    <property type="evidence" value="ECO:0007669"/>
    <property type="project" value="TreeGrafter"/>
</dbReference>
<dbReference type="SUPFAM" id="SSF81296">
    <property type="entry name" value="E set domains"/>
    <property type="match status" value="1"/>
</dbReference>
<dbReference type="PANTHER" id="PTHR11188:SF17">
    <property type="entry name" value="FI21816P1"/>
    <property type="match status" value="1"/>
</dbReference>
<dbReference type="InterPro" id="IPR014752">
    <property type="entry name" value="Arrestin-like_C"/>
</dbReference>
<dbReference type="VEuPathDB" id="FungiDB:BO78DRAFT_453128"/>
<reference evidence="5 6" key="1">
    <citation type="submission" date="2018-02" db="EMBL/GenBank/DDBJ databases">
        <title>The genomes of Aspergillus section Nigri reveals drivers in fungal speciation.</title>
        <authorList>
            <consortium name="DOE Joint Genome Institute"/>
            <person name="Vesth T.C."/>
            <person name="Nybo J."/>
            <person name="Theobald S."/>
            <person name="Brandl J."/>
            <person name="Frisvad J.C."/>
            <person name="Nielsen K.F."/>
            <person name="Lyhne E.K."/>
            <person name="Kogle M.E."/>
            <person name="Kuo A."/>
            <person name="Riley R."/>
            <person name="Clum A."/>
            <person name="Nolan M."/>
            <person name="Lipzen A."/>
            <person name="Salamov A."/>
            <person name="Henrissat B."/>
            <person name="Wiebenga A."/>
            <person name="De vries R.P."/>
            <person name="Grigoriev I.V."/>
            <person name="Mortensen U.H."/>
            <person name="Andersen M.R."/>
            <person name="Baker S.E."/>
        </authorList>
    </citation>
    <scope>NUCLEOTIDE SEQUENCE [LARGE SCALE GENOMIC DNA]</scope>
    <source>
        <strain evidence="5 6">CBS 121057</strain>
    </source>
</reference>
<dbReference type="GO" id="GO:0031625">
    <property type="term" value="F:ubiquitin protein ligase binding"/>
    <property type="evidence" value="ECO:0007669"/>
    <property type="project" value="TreeGrafter"/>
</dbReference>
<dbReference type="Pfam" id="PF00339">
    <property type="entry name" value="Arrestin_N"/>
    <property type="match status" value="1"/>
</dbReference>
<dbReference type="Pfam" id="PF02752">
    <property type="entry name" value="Arrestin_C"/>
    <property type="match status" value="1"/>
</dbReference>
<dbReference type="AlphaFoldDB" id="A0A319F9W8"/>
<protein>
    <submittedName>
        <fullName evidence="5">Arrestin domain-containing protein</fullName>
    </submittedName>
</protein>
<dbReference type="InterPro" id="IPR011021">
    <property type="entry name" value="Arrestin-like_N"/>
</dbReference>
<evidence type="ECO:0000313" key="5">
    <source>
        <dbReference type="EMBL" id="PYI02693.1"/>
    </source>
</evidence>
<comment type="similarity">
    <text evidence="1">Belongs to the arrestin family.</text>
</comment>
<dbReference type="GO" id="GO:0005886">
    <property type="term" value="C:plasma membrane"/>
    <property type="evidence" value="ECO:0007669"/>
    <property type="project" value="TreeGrafter"/>
</dbReference>
<organism evidence="5 6">
    <name type="scientific">Aspergillus sclerotiicarbonarius (strain CBS 121057 / IBT 28362)</name>
    <dbReference type="NCBI Taxonomy" id="1448318"/>
    <lineage>
        <taxon>Eukaryota</taxon>
        <taxon>Fungi</taxon>
        <taxon>Dikarya</taxon>
        <taxon>Ascomycota</taxon>
        <taxon>Pezizomycotina</taxon>
        <taxon>Eurotiomycetes</taxon>
        <taxon>Eurotiomycetidae</taxon>
        <taxon>Eurotiales</taxon>
        <taxon>Aspergillaceae</taxon>
        <taxon>Aspergillus</taxon>
        <taxon>Aspergillus subgen. Circumdati</taxon>
    </lineage>
</organism>
<name>A0A319F9W8_ASPSB</name>
<sequence>MISNLFRPASPPQTAPTYFDIRLDSNVIWLPGDTVTTEYHHLKGNVILCLNQPLCVKDMKLHFEGRRYIKWDPHFPHYFQPHPQKIPHLEHISMRQTWNFLRFSTSTSDTLPPGNHEFPFHFCLSNKAPDSIQGLADCYIKYHLKAQIRTPRGCSFDFTKQIRVCRMYRSLVIPEPSVLQNIWPDKIIYRVQSPSNTFTFDSAVPISFHFVPLRKALKIASIHIQLTETHKAIQPALGTRSRIIIQDNYDAPDWDGFETISDDEGFWYYTTHLLRLPKGTKQCLQSTSNAFLRVDHTLNIQIRLLNPEGHESAIDLTWHVFVCLPFPSSLADAYTSSLLESARMPGERVDLPLPCYRDHVLDRTPDQLSVGAGCENVESQDGPPDYLDCEGLMKIPSYSTAVGSGSWSPVPFCDDDDDD</sequence>
<proteinExistence type="inferred from homology"/>
<dbReference type="GO" id="GO:0005829">
    <property type="term" value="C:cytosol"/>
    <property type="evidence" value="ECO:0007669"/>
    <property type="project" value="TreeGrafter"/>
</dbReference>
<dbReference type="SMART" id="SM01017">
    <property type="entry name" value="Arrestin_C"/>
    <property type="match status" value="1"/>
</dbReference>
<accession>A0A319F9W8</accession>
<dbReference type="InterPro" id="IPR011022">
    <property type="entry name" value="Arrestin_C-like"/>
</dbReference>
<gene>
    <name evidence="5" type="ORF">BO78DRAFT_453128</name>
</gene>